<keyword evidence="8" id="KW-0175">Coiled coil</keyword>
<keyword evidence="5 12" id="KW-0547">Nucleotide-binding</keyword>
<dbReference type="STRING" id="78410.A0A0P7BTR4"/>
<dbReference type="EMBL" id="LKCW01000028">
    <property type="protein sequence ID" value="KPM43713.1"/>
    <property type="molecule type" value="Genomic_DNA"/>
</dbReference>
<dbReference type="PANTHER" id="PTHR47970">
    <property type="entry name" value="KINESIN-LIKE PROTEIN KIF11"/>
    <property type="match status" value="1"/>
</dbReference>
<evidence type="ECO:0000313" key="16">
    <source>
        <dbReference type="Proteomes" id="UP000050424"/>
    </source>
</evidence>
<name>A0A0P7BTR4_9HYPO</name>
<dbReference type="SMART" id="SM00129">
    <property type="entry name" value="KISc"/>
    <property type="match status" value="1"/>
</dbReference>
<dbReference type="FunFam" id="3.40.850.10:FF:000051">
    <property type="entry name" value="Kinesin-like protein bimC"/>
    <property type="match status" value="1"/>
</dbReference>
<dbReference type="GO" id="GO:0008574">
    <property type="term" value="F:plus-end-directed microtubule motor activity"/>
    <property type="evidence" value="ECO:0007669"/>
    <property type="project" value="TreeGrafter"/>
</dbReference>
<comment type="caution">
    <text evidence="15">The sequence shown here is derived from an EMBL/GenBank/DDBJ whole genome shotgun (WGS) entry which is preliminary data.</text>
</comment>
<accession>A0A0P7BTR4</accession>
<protein>
    <submittedName>
        <fullName evidence="15">Kinesin-like protein bimC</fullName>
    </submittedName>
</protein>
<dbReference type="OrthoDB" id="3176171at2759"/>
<evidence type="ECO:0000256" key="8">
    <source>
        <dbReference type="ARBA" id="ARBA00023054"/>
    </source>
</evidence>
<dbReference type="PROSITE" id="PS50067">
    <property type="entry name" value="KINESIN_MOTOR_2"/>
    <property type="match status" value="1"/>
</dbReference>
<dbReference type="GO" id="GO:0072686">
    <property type="term" value="C:mitotic spindle"/>
    <property type="evidence" value="ECO:0007669"/>
    <property type="project" value="TreeGrafter"/>
</dbReference>
<dbReference type="GO" id="GO:0005634">
    <property type="term" value="C:nucleus"/>
    <property type="evidence" value="ECO:0007669"/>
    <property type="project" value="TreeGrafter"/>
</dbReference>
<dbReference type="PANTHER" id="PTHR47970:SF12">
    <property type="entry name" value="KINESIN FAMILY MEMBER 11"/>
    <property type="match status" value="1"/>
</dbReference>
<keyword evidence="7 12" id="KW-0067">ATP-binding</keyword>
<evidence type="ECO:0000259" key="14">
    <source>
        <dbReference type="PROSITE" id="PS50067"/>
    </source>
</evidence>
<keyword evidence="3" id="KW-0132">Cell division</keyword>
<dbReference type="GO" id="GO:0000073">
    <property type="term" value="P:initial mitotic spindle pole body separation"/>
    <property type="evidence" value="ECO:0007669"/>
    <property type="project" value="UniProtKB-ARBA"/>
</dbReference>
<proteinExistence type="inferred from homology"/>
<keyword evidence="4" id="KW-0493">Microtubule</keyword>
<dbReference type="GO" id="GO:0007018">
    <property type="term" value="P:microtubule-based movement"/>
    <property type="evidence" value="ECO:0007669"/>
    <property type="project" value="InterPro"/>
</dbReference>
<comment type="subcellular location">
    <subcellularLocation>
        <location evidence="1">Cytoplasm</location>
        <location evidence="1">Cytoskeleton</location>
    </subcellularLocation>
</comment>
<dbReference type="AlphaFoldDB" id="A0A0P7BTR4"/>
<dbReference type="GO" id="GO:0005876">
    <property type="term" value="C:spindle microtubule"/>
    <property type="evidence" value="ECO:0007669"/>
    <property type="project" value="TreeGrafter"/>
</dbReference>
<dbReference type="InterPro" id="IPR036961">
    <property type="entry name" value="Kinesin_motor_dom_sf"/>
</dbReference>
<sequence length="901" mass="99717">MCLWLKAAPAAVEGSRCSLQGRCLLHDKCVPNKYKTDQQWCPAPGRSVLGQGTKRKKRDFDSDEGGEGTNIRVVVRCRGRNEREVRENSAVAVNTDGVRGKQVELRMRADILNNKTYDFDRVFSQAADQSMVFDDTAKPILDERLAGYNCTIFAYGQTGTGKTYTMSGDMTDTLGILSDGAGIIPRVLQELFNKLGLGDTENCVKCSFIELYNEELRDLLSADDAPRLKLYDDASRRGHASTRVQGMEEKHIQNAIEGIKALQDGSSKRQVAATNYNDRSSPSHTIFTITAYVKQTNQHRIKDLVSTGKLNLVHLAGSENIQRSGAKNTHAAKAGIINKLLLTLGRVINALVDRSSHIPYRESKLTHLLQDSLGGQTKTCIIATVSPAKSNLEETMSTLDYAFRAKNIRNKPQLHSIPKNPLLKDLVGEIEKLKNELISTRQRNGVYLPNDMYEETVAQSESRRVAIQDQGAKMETLETNLRNKAHELFSLISSFTGLKKDHEGTKAQPAEIERALNQTEVTLSATRQHLAEEKHLRNEYQTTEEKLATIGDELIGKLRQTAAEDRQKLLTHISNLVGEQGDAQEARLVDQTVQVQKRLAESNRSLERAVLQYSQSMDVWGKKEGQLLEEARVSHHQLNAKLKDDCAKANELSACVQSAARSIHTKTAQAVDEQRSDLDMHVEALDGFVHRGKTESAASHEVHAQSVQALSGAVQQLFADMLGQVETSSDGVKKLGEEMETDAKELCKHMEPLEALVCEPLANLRKYVSETALQEYQHTGATPPKCRHQYPTRLPRTEVHSIVTCTIDDDAPQAAMADEDVYANDGPLALLRPAGTGTTSSSPRLSSISSVRDKNHLGLKLREVDPNVPMNLAISTTWSGLYPSTLPLTKRTTRSLSGGWD</sequence>
<evidence type="ECO:0000313" key="15">
    <source>
        <dbReference type="EMBL" id="KPM43713.1"/>
    </source>
</evidence>
<keyword evidence="16" id="KW-1185">Reference proteome</keyword>
<dbReference type="InterPro" id="IPR027417">
    <property type="entry name" value="P-loop_NTPase"/>
</dbReference>
<evidence type="ECO:0000256" key="1">
    <source>
        <dbReference type="ARBA" id="ARBA00004245"/>
    </source>
</evidence>
<dbReference type="GO" id="GO:0051301">
    <property type="term" value="P:cell division"/>
    <property type="evidence" value="ECO:0007669"/>
    <property type="project" value="UniProtKB-KW"/>
</dbReference>
<gene>
    <name evidence="15" type="ORF">AK830_g2828</name>
</gene>
<evidence type="ECO:0000256" key="7">
    <source>
        <dbReference type="ARBA" id="ARBA00022840"/>
    </source>
</evidence>
<evidence type="ECO:0000256" key="3">
    <source>
        <dbReference type="ARBA" id="ARBA00022618"/>
    </source>
</evidence>
<keyword evidence="10" id="KW-0206">Cytoskeleton</keyword>
<organism evidence="15 16">
    <name type="scientific">Neonectria ditissima</name>
    <dbReference type="NCBI Taxonomy" id="78410"/>
    <lineage>
        <taxon>Eukaryota</taxon>
        <taxon>Fungi</taxon>
        <taxon>Dikarya</taxon>
        <taxon>Ascomycota</taxon>
        <taxon>Pezizomycotina</taxon>
        <taxon>Sordariomycetes</taxon>
        <taxon>Hypocreomycetidae</taxon>
        <taxon>Hypocreales</taxon>
        <taxon>Nectriaceae</taxon>
        <taxon>Neonectria</taxon>
    </lineage>
</organism>
<dbReference type="Gene3D" id="3.40.850.10">
    <property type="entry name" value="Kinesin motor domain"/>
    <property type="match status" value="1"/>
</dbReference>
<dbReference type="InterPro" id="IPR001752">
    <property type="entry name" value="Kinesin_motor_dom"/>
</dbReference>
<evidence type="ECO:0000256" key="9">
    <source>
        <dbReference type="ARBA" id="ARBA00023175"/>
    </source>
</evidence>
<dbReference type="InterPro" id="IPR047241">
    <property type="entry name" value="KIF11-like_kin_motor_dom"/>
</dbReference>
<evidence type="ECO:0000256" key="2">
    <source>
        <dbReference type="ARBA" id="ARBA00022490"/>
    </source>
</evidence>
<reference evidence="15 16" key="1">
    <citation type="submission" date="2015-09" db="EMBL/GenBank/DDBJ databases">
        <title>Draft genome of a European isolate of the apple canker pathogen Neonectria ditissima.</title>
        <authorList>
            <person name="Gomez-Cortecero A."/>
            <person name="Harrison R.J."/>
            <person name="Armitage A.D."/>
        </authorList>
    </citation>
    <scope>NUCLEOTIDE SEQUENCE [LARGE SCALE GENOMIC DNA]</scope>
    <source>
        <strain evidence="15 16">R09/05</strain>
    </source>
</reference>
<dbReference type="SUPFAM" id="SSF52540">
    <property type="entry name" value="P-loop containing nucleoside triphosphate hydrolases"/>
    <property type="match status" value="1"/>
</dbReference>
<dbReference type="PRINTS" id="PR00380">
    <property type="entry name" value="KINESINHEAVY"/>
</dbReference>
<dbReference type="GO" id="GO:0005524">
    <property type="term" value="F:ATP binding"/>
    <property type="evidence" value="ECO:0007669"/>
    <property type="project" value="UniProtKB-UniRule"/>
</dbReference>
<comment type="similarity">
    <text evidence="12">Belongs to the TRAFAC class myosin-kinesin ATPase superfamily. Kinesin family.</text>
</comment>
<evidence type="ECO:0000256" key="4">
    <source>
        <dbReference type="ARBA" id="ARBA00022701"/>
    </source>
</evidence>
<dbReference type="CDD" id="cd01364">
    <property type="entry name" value="KISc_BimC_Eg5"/>
    <property type="match status" value="1"/>
</dbReference>
<evidence type="ECO:0000256" key="10">
    <source>
        <dbReference type="ARBA" id="ARBA00023212"/>
    </source>
</evidence>
<evidence type="ECO:0000256" key="11">
    <source>
        <dbReference type="ARBA" id="ARBA00023306"/>
    </source>
</evidence>
<evidence type="ECO:0000256" key="5">
    <source>
        <dbReference type="ARBA" id="ARBA00022741"/>
    </source>
</evidence>
<feature type="domain" description="Kinesin motor" evidence="14">
    <location>
        <begin position="70"/>
        <end position="408"/>
    </location>
</feature>
<dbReference type="InterPro" id="IPR047149">
    <property type="entry name" value="KIF11-like"/>
</dbReference>
<feature type="binding site" evidence="12">
    <location>
        <begin position="156"/>
        <end position="163"/>
    </location>
    <ligand>
        <name>ATP</name>
        <dbReference type="ChEBI" id="CHEBI:30616"/>
    </ligand>
</feature>
<keyword evidence="6" id="KW-0498">Mitosis</keyword>
<evidence type="ECO:0000256" key="12">
    <source>
        <dbReference type="PROSITE-ProRule" id="PRU00283"/>
    </source>
</evidence>
<keyword evidence="2" id="KW-0963">Cytoplasm</keyword>
<keyword evidence="11" id="KW-0131">Cell cycle</keyword>
<dbReference type="GO" id="GO:0008017">
    <property type="term" value="F:microtubule binding"/>
    <property type="evidence" value="ECO:0007669"/>
    <property type="project" value="InterPro"/>
</dbReference>
<evidence type="ECO:0000256" key="13">
    <source>
        <dbReference type="SAM" id="MobiDB-lite"/>
    </source>
</evidence>
<dbReference type="Proteomes" id="UP000050424">
    <property type="component" value="Unassembled WGS sequence"/>
</dbReference>
<feature type="region of interest" description="Disordered" evidence="13">
    <location>
        <begin position="45"/>
        <end position="65"/>
    </location>
</feature>
<evidence type="ECO:0000256" key="6">
    <source>
        <dbReference type="ARBA" id="ARBA00022776"/>
    </source>
</evidence>
<dbReference type="Pfam" id="PF00225">
    <property type="entry name" value="Kinesin"/>
    <property type="match status" value="1"/>
</dbReference>
<keyword evidence="9 12" id="KW-0505">Motor protein</keyword>